<evidence type="ECO:0000313" key="2">
    <source>
        <dbReference type="Proteomes" id="UP001576780"/>
    </source>
</evidence>
<dbReference type="EMBL" id="JBHFNT010000097">
    <property type="protein sequence ID" value="MFB2835157.1"/>
    <property type="molecule type" value="Genomic_DNA"/>
</dbReference>
<comment type="caution">
    <text evidence="1">The sequence shown here is derived from an EMBL/GenBank/DDBJ whole genome shotgun (WGS) entry which is preliminary data.</text>
</comment>
<organism evidence="1 2">
    <name type="scientific">Floridaenema evergladense BLCC-F167</name>
    <dbReference type="NCBI Taxonomy" id="3153639"/>
    <lineage>
        <taxon>Bacteria</taxon>
        <taxon>Bacillati</taxon>
        <taxon>Cyanobacteriota</taxon>
        <taxon>Cyanophyceae</taxon>
        <taxon>Oscillatoriophycideae</taxon>
        <taxon>Aerosakkonematales</taxon>
        <taxon>Aerosakkonemataceae</taxon>
        <taxon>Floridanema</taxon>
        <taxon>Floridanema evergladense</taxon>
    </lineage>
</organism>
<sequence>MYEYVIDLVVPVIPTTVEPGSEEYQTWEIAKFNFDPCLQIGDEVLISNLKIGNQQDEPFNFMVGVIKREKEILVAKKPEESIFRTLITVEVKDKDEFPRFIEIMKRYNPDAFKN</sequence>
<evidence type="ECO:0000313" key="1">
    <source>
        <dbReference type="EMBL" id="MFB2835157.1"/>
    </source>
</evidence>
<proteinExistence type="predicted"/>
<keyword evidence="2" id="KW-1185">Reference proteome</keyword>
<accession>A0ABV4WJV8</accession>
<dbReference type="Proteomes" id="UP001576780">
    <property type="component" value="Unassembled WGS sequence"/>
</dbReference>
<reference evidence="1 2" key="1">
    <citation type="submission" date="2024-09" db="EMBL/GenBank/DDBJ databases">
        <title>Floridaenema gen nov. (Aerosakkonemataceae, Aerosakkonematales ord. nov., Cyanobacteria) from benthic tropical and subtropical fresh waters, with the description of four new species.</title>
        <authorList>
            <person name="Moretto J.A."/>
            <person name="Berthold D.E."/>
            <person name="Lefler F.W."/>
            <person name="Huang I.-S."/>
            <person name="Laughinghouse H. IV."/>
        </authorList>
    </citation>
    <scope>NUCLEOTIDE SEQUENCE [LARGE SCALE GENOMIC DNA]</scope>
    <source>
        <strain evidence="1 2">BLCC-F167</strain>
    </source>
</reference>
<gene>
    <name evidence="1" type="ORF">ACE1CA_11555</name>
</gene>
<protein>
    <submittedName>
        <fullName evidence="1">Uncharacterized protein</fullName>
    </submittedName>
</protein>
<dbReference type="RefSeq" id="WP_413277579.1">
    <property type="nucleotide sequence ID" value="NZ_JBHFNT010000097.1"/>
</dbReference>
<name>A0ABV4WJV8_9CYAN</name>